<feature type="non-terminal residue" evidence="3">
    <location>
        <position position="1"/>
    </location>
</feature>
<feature type="region of interest" description="Disordered" evidence="1">
    <location>
        <begin position="1"/>
        <end position="33"/>
    </location>
</feature>
<dbReference type="Proteomes" id="UP000019118">
    <property type="component" value="Unassembled WGS sequence"/>
</dbReference>
<dbReference type="Proteomes" id="UP000030742">
    <property type="component" value="Unassembled WGS sequence"/>
</dbReference>
<organism evidence="3">
    <name type="scientific">Dendroctonus ponderosae</name>
    <name type="common">Mountain pine beetle</name>
    <dbReference type="NCBI Taxonomy" id="77166"/>
    <lineage>
        <taxon>Eukaryota</taxon>
        <taxon>Metazoa</taxon>
        <taxon>Ecdysozoa</taxon>
        <taxon>Arthropoda</taxon>
        <taxon>Hexapoda</taxon>
        <taxon>Insecta</taxon>
        <taxon>Pterygota</taxon>
        <taxon>Neoptera</taxon>
        <taxon>Endopterygota</taxon>
        <taxon>Coleoptera</taxon>
        <taxon>Polyphaga</taxon>
        <taxon>Cucujiformia</taxon>
        <taxon>Curculionidae</taxon>
        <taxon>Scolytinae</taxon>
        <taxon>Dendroctonus</taxon>
    </lineage>
</organism>
<evidence type="ECO:0000313" key="4">
    <source>
        <dbReference type="EMBL" id="ERL86170.1"/>
    </source>
</evidence>
<evidence type="ECO:0000313" key="6">
    <source>
        <dbReference type="Proteomes" id="UP000019118"/>
    </source>
</evidence>
<dbReference type="EMBL" id="KB631792">
    <property type="protein sequence ID" value="ERL86170.1"/>
    <property type="molecule type" value="Genomic_DNA"/>
</dbReference>
<dbReference type="HOGENOM" id="CLU_1095519_0_0_1"/>
<dbReference type="STRING" id="77166.N6U0R9"/>
<reference evidence="6 7" key="1">
    <citation type="journal article" date="2013" name="Genome Biol.">
        <title>Draft genome of the mountain pine beetle, Dendroctonus ponderosae Hopkins, a major forest pest.</title>
        <authorList>
            <person name="Keeling C.I."/>
            <person name="Yuen M.M."/>
            <person name="Liao N.Y."/>
            <person name="Docking T.R."/>
            <person name="Chan S.K."/>
            <person name="Taylor G.A."/>
            <person name="Palmquist D.L."/>
            <person name="Jackman S.D."/>
            <person name="Nguyen A."/>
            <person name="Li M."/>
            <person name="Henderson H."/>
            <person name="Janes J.K."/>
            <person name="Zhao Y."/>
            <person name="Pandoh P."/>
            <person name="Moore R."/>
            <person name="Sperling F.A."/>
            <person name="Huber D.P."/>
            <person name="Birol I."/>
            <person name="Jones S.J."/>
            <person name="Bohlmann J."/>
        </authorList>
    </citation>
    <scope>NUCLEOTIDE SEQUENCE</scope>
</reference>
<evidence type="ECO:0000259" key="2">
    <source>
        <dbReference type="Pfam" id="PF13902"/>
    </source>
</evidence>
<evidence type="ECO:0000313" key="5">
    <source>
        <dbReference type="EnsemblMetazoa" id="XP_019765062.1"/>
    </source>
</evidence>
<accession>N6U0R9</accession>
<dbReference type="InterPro" id="IPR036867">
    <property type="entry name" value="R3H_dom_sf"/>
</dbReference>
<dbReference type="Pfam" id="PF13902">
    <property type="entry name" value="R3H-assoc"/>
    <property type="match status" value="1"/>
</dbReference>
<evidence type="ECO:0000313" key="7">
    <source>
        <dbReference type="Proteomes" id="UP000030742"/>
    </source>
</evidence>
<dbReference type="EnsemblMetazoa" id="XM_019909503.1">
    <property type="protein sequence ID" value="XP_019765062.1"/>
    <property type="gene ID" value="LOC109540943"/>
</dbReference>
<proteinExistence type="predicted"/>
<dbReference type="OrthoDB" id="75169at2759"/>
<name>N6U0R9_DENPD</name>
<dbReference type="EMBL" id="KB741077">
    <property type="protein sequence ID" value="ENN74201.1"/>
    <property type="molecule type" value="Genomic_DNA"/>
</dbReference>
<dbReference type="InterPro" id="IPR025952">
    <property type="entry name" value="R3H-assoc_dom"/>
</dbReference>
<dbReference type="KEGG" id="dpa:109540943"/>
<gene>
    <name evidence="5" type="primary">109540943</name>
    <name evidence="4" type="ORF">D910_03583</name>
    <name evidence="3" type="ORF">YQE_09174</name>
</gene>
<dbReference type="InterPro" id="IPR039629">
    <property type="entry name" value="R3HDM4"/>
</dbReference>
<evidence type="ECO:0000313" key="3">
    <source>
        <dbReference type="EMBL" id="ENN74201.1"/>
    </source>
</evidence>
<reference evidence="5" key="2">
    <citation type="submission" date="2024-08" db="UniProtKB">
        <authorList>
            <consortium name="EnsemblMetazoa"/>
        </authorList>
    </citation>
    <scope>IDENTIFICATION</scope>
</reference>
<evidence type="ECO:0000256" key="1">
    <source>
        <dbReference type="SAM" id="MobiDB-lite"/>
    </source>
</evidence>
<dbReference type="AlphaFoldDB" id="N6U0R9"/>
<dbReference type="SUPFAM" id="SSF82708">
    <property type="entry name" value="R3H domain"/>
    <property type="match status" value="1"/>
</dbReference>
<feature type="domain" description="R3H-associated N-terminal" evidence="2">
    <location>
        <begin position="53"/>
        <end position="169"/>
    </location>
</feature>
<dbReference type="PANTHER" id="PTHR32019:SF2">
    <property type="entry name" value="R3H DOMAIN-CONTAINING PROTEIN 4"/>
    <property type="match status" value="1"/>
</dbReference>
<sequence>MTVIADNKSRFEGDGSPQNSDTESLGLHSPMVSDTESLQDSVIIRPRPFQARSFKPILLDEYSPLKRSSGKRKLRRYENRLILQFQEDQRDEKLIVIVDPYKSPFARLLEDSNAMRFWNDFTKKSEEEQSSIICAFSQRQKHPLIEESAPNNVDAHVGRISTKVKRSIKTKKNLSIEAVRDSELDLLDFFKSKPQNVYVKSPSTSFDRLLLRAIATYHGLQIRSAVELEGSSKPQIKIFNDRKCWTPANCFLTDFIKQLKGN</sequence>
<keyword evidence="6" id="KW-1185">Reference proteome</keyword>
<dbReference type="PANTHER" id="PTHR32019">
    <property type="entry name" value="R3H DOMAIN-CONTAINING PROTEIN 4"/>
    <property type="match status" value="1"/>
</dbReference>
<protein>
    <recommendedName>
        <fullName evidence="2">R3H-associated N-terminal domain-containing protein</fullName>
    </recommendedName>
</protein>
<dbReference type="GO" id="GO:0003676">
    <property type="term" value="F:nucleic acid binding"/>
    <property type="evidence" value="ECO:0007669"/>
    <property type="project" value="InterPro"/>
</dbReference>
<dbReference type="OMA" id="CQYMSLL"/>